<dbReference type="EMBL" id="KK122133">
    <property type="protein sequence ID" value="KFM81983.1"/>
    <property type="molecule type" value="Genomic_DNA"/>
</dbReference>
<feature type="non-terminal residue" evidence="2">
    <location>
        <position position="390"/>
    </location>
</feature>
<protein>
    <submittedName>
        <fullName evidence="2">Uncharacterized protein</fullName>
    </submittedName>
</protein>
<name>A0A087UX94_STEMI</name>
<sequence>MCFMESISISIQNALKFICMVQDVCDKRRLYMEEKTAQKYNAFLVEWKQFQKRTEKQSRELPDIKCLDENMQVNSCLTAEEIEELAKADLLLEKARLVRAKKKNLSKDYIASTKAVAKIESFNSNGPSSVSNISNKRATLKSTYESPRYNGKALTHSKSTLDSSSCHRNSTVPRSKSANLTNAPKVQENIPKCCQSVGEISRKKNVGSHIITYKDEKTVKAPSLSVLSNKQFHEFKKIVENNHLDDSSNEKGECIDSISSDFLQNGYSNPHLPTKAAFHNMLKSKLSSRSSYVFHRSSIWYPFLSSKNELSLFSAIKCSNLDAFIKTSELIHNIQEALLWIDLFNTVGKESLLCLMLLSRNDKNRIRLCTYLMSLFQENWQRVPLIDPHR</sequence>
<dbReference type="OMA" id="MMWIDLL"/>
<dbReference type="OrthoDB" id="6432074at2759"/>
<evidence type="ECO:0000313" key="3">
    <source>
        <dbReference type="Proteomes" id="UP000054359"/>
    </source>
</evidence>
<proteinExistence type="predicted"/>
<organism evidence="2 3">
    <name type="scientific">Stegodyphus mimosarum</name>
    <name type="common">African social velvet spider</name>
    <dbReference type="NCBI Taxonomy" id="407821"/>
    <lineage>
        <taxon>Eukaryota</taxon>
        <taxon>Metazoa</taxon>
        <taxon>Ecdysozoa</taxon>
        <taxon>Arthropoda</taxon>
        <taxon>Chelicerata</taxon>
        <taxon>Arachnida</taxon>
        <taxon>Araneae</taxon>
        <taxon>Araneomorphae</taxon>
        <taxon>Entelegynae</taxon>
        <taxon>Eresoidea</taxon>
        <taxon>Eresidae</taxon>
        <taxon>Stegodyphus</taxon>
    </lineage>
</organism>
<dbReference type="Proteomes" id="UP000054359">
    <property type="component" value="Unassembled WGS sequence"/>
</dbReference>
<feature type="region of interest" description="Disordered" evidence="1">
    <location>
        <begin position="144"/>
        <end position="177"/>
    </location>
</feature>
<evidence type="ECO:0000256" key="1">
    <source>
        <dbReference type="SAM" id="MobiDB-lite"/>
    </source>
</evidence>
<keyword evidence="3" id="KW-1185">Reference proteome</keyword>
<accession>A0A087UX94</accession>
<gene>
    <name evidence="2" type="ORF">X975_14073</name>
</gene>
<reference evidence="2 3" key="1">
    <citation type="submission" date="2013-11" db="EMBL/GenBank/DDBJ databases">
        <title>Genome sequencing of Stegodyphus mimosarum.</title>
        <authorList>
            <person name="Bechsgaard J."/>
        </authorList>
    </citation>
    <scope>NUCLEOTIDE SEQUENCE [LARGE SCALE GENOMIC DNA]</scope>
</reference>
<evidence type="ECO:0000313" key="2">
    <source>
        <dbReference type="EMBL" id="KFM81983.1"/>
    </source>
</evidence>
<feature type="compositionally biased region" description="Polar residues" evidence="1">
    <location>
        <begin position="156"/>
        <end position="177"/>
    </location>
</feature>
<dbReference type="AlphaFoldDB" id="A0A087UX94"/>